<protein>
    <submittedName>
        <fullName evidence="4">Cupredoxin-like protein</fullName>
    </submittedName>
</protein>
<feature type="domain" description="EfeO-type cupredoxin-like" evidence="3">
    <location>
        <begin position="148"/>
        <end position="212"/>
    </location>
</feature>
<dbReference type="EMBL" id="SHKL01000001">
    <property type="protein sequence ID" value="RZT83770.1"/>
    <property type="molecule type" value="Genomic_DNA"/>
</dbReference>
<evidence type="ECO:0000313" key="4">
    <source>
        <dbReference type="EMBL" id="RZT83770.1"/>
    </source>
</evidence>
<keyword evidence="2" id="KW-0812">Transmembrane</keyword>
<dbReference type="InterPro" id="IPR028096">
    <property type="entry name" value="EfeO_Cupredoxin"/>
</dbReference>
<reference evidence="4 5" key="1">
    <citation type="submission" date="2019-02" db="EMBL/GenBank/DDBJ databases">
        <title>Sequencing the genomes of 1000 actinobacteria strains.</title>
        <authorList>
            <person name="Klenk H.-P."/>
        </authorList>
    </citation>
    <scope>NUCLEOTIDE SEQUENCE [LARGE SCALE GENOMIC DNA]</scope>
    <source>
        <strain evidence="4 5">DSM 45779</strain>
    </source>
</reference>
<dbReference type="AlphaFoldDB" id="A0A4V2FQ83"/>
<accession>A0A4V2FQ83</accession>
<comment type="caution">
    <text evidence="4">The sequence shown here is derived from an EMBL/GenBank/DDBJ whole genome shotgun (WGS) entry which is preliminary data.</text>
</comment>
<evidence type="ECO:0000256" key="1">
    <source>
        <dbReference type="SAM" id="MobiDB-lite"/>
    </source>
</evidence>
<evidence type="ECO:0000259" key="3">
    <source>
        <dbReference type="Pfam" id="PF13473"/>
    </source>
</evidence>
<sequence length="220" mass="23008">MSVPVDPGHRSDAPGTVPGVDSVPHAHRDGTGPTMLADSWTSPITTTSGTWRGLLMFCAGAMLVATAALQAVGRFVGFPSLVVVGLAMLVGLALLAIRQAFLIVTVLAVLVGSTLYLTPAVDQTRPGDLRVARERTGWGLFTDRAGRVMTPAVLTAEPGPVAIAVTNTDPLVGATFDIDELDVHVRIAPGSSVRVVVDAPPGRYRFSDDTFLAEGVLEVR</sequence>
<proteinExistence type="predicted"/>
<dbReference type="Pfam" id="PF13473">
    <property type="entry name" value="Cupredoxin_1"/>
    <property type="match status" value="1"/>
</dbReference>
<evidence type="ECO:0000313" key="5">
    <source>
        <dbReference type="Proteomes" id="UP000291591"/>
    </source>
</evidence>
<organism evidence="4 5">
    <name type="scientific">Pseudonocardia sediminis</name>
    <dbReference type="NCBI Taxonomy" id="1397368"/>
    <lineage>
        <taxon>Bacteria</taxon>
        <taxon>Bacillati</taxon>
        <taxon>Actinomycetota</taxon>
        <taxon>Actinomycetes</taxon>
        <taxon>Pseudonocardiales</taxon>
        <taxon>Pseudonocardiaceae</taxon>
        <taxon>Pseudonocardia</taxon>
    </lineage>
</organism>
<feature type="transmembrane region" description="Helical" evidence="2">
    <location>
        <begin position="49"/>
        <end position="69"/>
    </location>
</feature>
<keyword evidence="2" id="KW-0472">Membrane</keyword>
<dbReference type="Proteomes" id="UP000291591">
    <property type="component" value="Unassembled WGS sequence"/>
</dbReference>
<evidence type="ECO:0000256" key="2">
    <source>
        <dbReference type="SAM" id="Phobius"/>
    </source>
</evidence>
<gene>
    <name evidence="4" type="ORF">EV383_0588</name>
</gene>
<feature type="transmembrane region" description="Helical" evidence="2">
    <location>
        <begin position="76"/>
        <end position="95"/>
    </location>
</feature>
<keyword evidence="2" id="KW-1133">Transmembrane helix</keyword>
<name>A0A4V2FQ83_PSEST</name>
<feature type="transmembrane region" description="Helical" evidence="2">
    <location>
        <begin position="101"/>
        <end position="121"/>
    </location>
</feature>
<feature type="region of interest" description="Disordered" evidence="1">
    <location>
        <begin position="1"/>
        <end position="25"/>
    </location>
</feature>
<keyword evidence="5" id="KW-1185">Reference proteome</keyword>